<proteinExistence type="predicted"/>
<comment type="caution">
    <text evidence="1">The sequence shown here is derived from an EMBL/GenBank/DDBJ whole genome shotgun (WGS) entry which is preliminary data.</text>
</comment>
<sequence length="122" mass="14181">MFGLIPFKTNGVKTTGGSFEDFINGFFNDDFFGNMNMPGNFNADIKETQNEYLVDAELPGVNKEDINLEYRDNNLIISAKREETLDESKDNYIRRERHYGQLKIILPKINKVIENNNRIQIE</sequence>
<evidence type="ECO:0000313" key="2">
    <source>
        <dbReference type="Proteomes" id="UP001058074"/>
    </source>
</evidence>
<accession>A0ACB5RIA2</accession>
<protein>
    <submittedName>
        <fullName evidence="1">Heat-shock protein</fullName>
    </submittedName>
</protein>
<gene>
    <name evidence="1" type="ORF">rsdtw13_38480</name>
</gene>
<name>A0ACB5RIA2_9CLOT</name>
<dbReference type="EMBL" id="BROD01000001">
    <property type="protein sequence ID" value="GKX68590.1"/>
    <property type="molecule type" value="Genomic_DNA"/>
</dbReference>
<organism evidence="1 2">
    <name type="scientific">Inconstantimicrobium mannanitabidum</name>
    <dbReference type="NCBI Taxonomy" id="1604901"/>
    <lineage>
        <taxon>Bacteria</taxon>
        <taxon>Bacillati</taxon>
        <taxon>Bacillota</taxon>
        <taxon>Clostridia</taxon>
        <taxon>Eubacteriales</taxon>
        <taxon>Clostridiaceae</taxon>
        <taxon>Inconstantimicrobium</taxon>
    </lineage>
</organism>
<dbReference type="Proteomes" id="UP001058074">
    <property type="component" value="Unassembled WGS sequence"/>
</dbReference>
<reference evidence="1" key="1">
    <citation type="journal article" date="2025" name="Int. J. Syst. Evol. Microbiol.">
        <title>Inconstantimicrobium mannanitabidum sp. nov., a novel member of the family Clostridiaceae isolated from anoxic soil under the treatment of reductive soil disinfestation.</title>
        <authorList>
            <person name="Ueki A."/>
            <person name="Tonouchi A."/>
            <person name="Honma S."/>
            <person name="Kaku N."/>
            <person name="Ueki K."/>
        </authorList>
    </citation>
    <scope>NUCLEOTIDE SEQUENCE</scope>
    <source>
        <strain evidence="1">TW13</strain>
    </source>
</reference>
<keyword evidence="2" id="KW-1185">Reference proteome</keyword>
<evidence type="ECO:0000313" key="1">
    <source>
        <dbReference type="EMBL" id="GKX68590.1"/>
    </source>
</evidence>